<evidence type="ECO:0000313" key="1">
    <source>
        <dbReference type="EMBL" id="VGO14741.1"/>
    </source>
</evidence>
<dbReference type="EMBL" id="CAAHFG010000002">
    <property type="protein sequence ID" value="VGO14741.1"/>
    <property type="molecule type" value="Genomic_DNA"/>
</dbReference>
<keyword evidence="2" id="KW-1185">Reference proteome</keyword>
<evidence type="ECO:0000313" key="2">
    <source>
        <dbReference type="Proteomes" id="UP000366872"/>
    </source>
</evidence>
<gene>
    <name evidence="1" type="ORF">PDESU_03310</name>
</gene>
<reference evidence="1 2" key="1">
    <citation type="submission" date="2019-04" db="EMBL/GenBank/DDBJ databases">
        <authorList>
            <person name="Van Vliet M D."/>
        </authorList>
    </citation>
    <scope>NUCLEOTIDE SEQUENCE [LARGE SCALE GENOMIC DNA]</scope>
    <source>
        <strain evidence="1 2">F1</strain>
    </source>
</reference>
<protein>
    <submittedName>
        <fullName evidence="1">Uncharacterized protein</fullName>
    </submittedName>
</protein>
<dbReference type="RefSeq" id="WP_136080374.1">
    <property type="nucleotide sequence ID" value="NZ_CAAHFG010000002.1"/>
</dbReference>
<dbReference type="Proteomes" id="UP000366872">
    <property type="component" value="Unassembled WGS sequence"/>
</dbReference>
<sequence>MATKLATISGVKFGVDQETAYDVIITSISETHSSEETPLKDETGAIVATNIEGIAGELQIDFAIKGTNSLASDALIGTVISDITDSEFQDEYIVVGVSRVRAEGQWMKGTLTAKNYGTGFTTAA</sequence>
<organism evidence="1 2">
    <name type="scientific">Pontiella desulfatans</name>
    <dbReference type="NCBI Taxonomy" id="2750659"/>
    <lineage>
        <taxon>Bacteria</taxon>
        <taxon>Pseudomonadati</taxon>
        <taxon>Kiritimatiellota</taxon>
        <taxon>Kiritimatiellia</taxon>
        <taxon>Kiritimatiellales</taxon>
        <taxon>Pontiellaceae</taxon>
        <taxon>Pontiella</taxon>
    </lineage>
</organism>
<dbReference type="AlphaFoldDB" id="A0A6C2U5C6"/>
<name>A0A6C2U5C6_PONDE</name>
<proteinExistence type="predicted"/>
<accession>A0A6C2U5C6</accession>